<dbReference type="Proteomes" id="UP001374803">
    <property type="component" value="Chromosome"/>
</dbReference>
<organism evidence="3 4">
    <name type="scientific">Pendulispora rubella</name>
    <dbReference type="NCBI Taxonomy" id="2741070"/>
    <lineage>
        <taxon>Bacteria</taxon>
        <taxon>Pseudomonadati</taxon>
        <taxon>Myxococcota</taxon>
        <taxon>Myxococcia</taxon>
        <taxon>Myxococcales</taxon>
        <taxon>Sorangiineae</taxon>
        <taxon>Pendulisporaceae</taxon>
        <taxon>Pendulispora</taxon>
    </lineage>
</organism>
<dbReference type="NCBIfam" id="TIGR03725">
    <property type="entry name" value="T6A_YeaZ"/>
    <property type="match status" value="1"/>
</dbReference>
<gene>
    <name evidence="3" type="primary">tsaB</name>
    <name evidence="3" type="ORF">LVJ94_21755</name>
</gene>
<feature type="domain" description="Gcp-like" evidence="2">
    <location>
        <begin position="32"/>
        <end position="122"/>
    </location>
</feature>
<feature type="region of interest" description="Disordered" evidence="1">
    <location>
        <begin position="190"/>
        <end position="224"/>
    </location>
</feature>
<dbReference type="InterPro" id="IPR022496">
    <property type="entry name" value="T6A_TsaB"/>
</dbReference>
<dbReference type="SUPFAM" id="SSF53067">
    <property type="entry name" value="Actin-like ATPase domain"/>
    <property type="match status" value="1"/>
</dbReference>
<dbReference type="InterPro" id="IPR043129">
    <property type="entry name" value="ATPase_NBD"/>
</dbReference>
<evidence type="ECO:0000256" key="1">
    <source>
        <dbReference type="SAM" id="MobiDB-lite"/>
    </source>
</evidence>
<keyword evidence="4" id="KW-1185">Reference proteome</keyword>
<dbReference type="Pfam" id="PF00814">
    <property type="entry name" value="TsaD"/>
    <property type="match status" value="1"/>
</dbReference>
<feature type="compositionally biased region" description="Low complexity" evidence="1">
    <location>
        <begin position="195"/>
        <end position="209"/>
    </location>
</feature>
<protein>
    <submittedName>
        <fullName evidence="3">tRNA (Adenosine(37)-N6)-threonylcarbamoyltransferase complex dimerization subunit type 1 TsaB</fullName>
        <ecNumber evidence="3">2.3.1.234</ecNumber>
    </submittedName>
</protein>
<dbReference type="GO" id="GO:0061711">
    <property type="term" value="F:tRNA N(6)-L-threonylcarbamoyladenine synthase activity"/>
    <property type="evidence" value="ECO:0007669"/>
    <property type="project" value="UniProtKB-EC"/>
</dbReference>
<dbReference type="InterPro" id="IPR000905">
    <property type="entry name" value="Gcp-like_dom"/>
</dbReference>
<evidence type="ECO:0000259" key="2">
    <source>
        <dbReference type="Pfam" id="PF00814"/>
    </source>
</evidence>
<dbReference type="Gene3D" id="3.30.420.40">
    <property type="match status" value="2"/>
</dbReference>
<keyword evidence="3" id="KW-0808">Transferase</keyword>
<evidence type="ECO:0000313" key="3">
    <source>
        <dbReference type="EMBL" id="WXB10741.1"/>
    </source>
</evidence>
<proteinExistence type="predicted"/>
<name>A0ABZ2LLS6_9BACT</name>
<dbReference type="EMBL" id="CP089983">
    <property type="protein sequence ID" value="WXB10741.1"/>
    <property type="molecule type" value="Genomic_DNA"/>
</dbReference>
<sequence>MRIVAVDTSTALGSVALLEGERIVFTSERRLSNAHGESLLLAMDEAMQHAGWTPRDVERWAVGIGPGSFTGTRIGVATVKGIALGTGREIVAVTSFEAVRWGLDIAPDETAVSVLPAMHGEVFVQWGDAEPLHLPQATAAARIVELVGGAGPLLIVGSGGPLVDWGGASVRLVNEAPHDVPHAASIARIAGQRAPSTESEPSQPSQIEPLYVRPPDITLPKGSS</sequence>
<keyword evidence="3" id="KW-0012">Acyltransferase</keyword>
<accession>A0ABZ2LLS6</accession>
<evidence type="ECO:0000313" key="4">
    <source>
        <dbReference type="Proteomes" id="UP001374803"/>
    </source>
</evidence>
<dbReference type="RefSeq" id="WP_394840414.1">
    <property type="nucleotide sequence ID" value="NZ_CP089929.1"/>
</dbReference>
<reference evidence="3" key="1">
    <citation type="submission" date="2021-12" db="EMBL/GenBank/DDBJ databases">
        <title>Discovery of the Pendulisporaceae a myxobacterial family with distinct sporulation behavior and unique specialized metabolism.</title>
        <authorList>
            <person name="Garcia R."/>
            <person name="Popoff A."/>
            <person name="Bader C.D."/>
            <person name="Loehr J."/>
            <person name="Walesch S."/>
            <person name="Walt C."/>
            <person name="Boldt J."/>
            <person name="Bunk B."/>
            <person name="Haeckl F.J.F.P.J."/>
            <person name="Gunesch A.P."/>
            <person name="Birkelbach J."/>
            <person name="Nuebel U."/>
            <person name="Pietschmann T."/>
            <person name="Bach T."/>
            <person name="Mueller R."/>
        </authorList>
    </citation>
    <scope>NUCLEOTIDE SEQUENCE</scope>
    <source>
        <strain evidence="3">MSr11367</strain>
    </source>
</reference>
<dbReference type="EC" id="2.3.1.234" evidence="3"/>